<organism evidence="13 14">
    <name type="scientific">Abyssicoccus albus</name>
    <dbReference type="NCBI Taxonomy" id="1817405"/>
    <lineage>
        <taxon>Bacteria</taxon>
        <taxon>Bacillati</taxon>
        <taxon>Bacillota</taxon>
        <taxon>Bacilli</taxon>
        <taxon>Bacillales</taxon>
        <taxon>Abyssicoccaceae</taxon>
    </lineage>
</organism>
<keyword evidence="1 10" id="KW-1003">Cell membrane</keyword>
<dbReference type="CDD" id="cd03785">
    <property type="entry name" value="GT28_MurG"/>
    <property type="match status" value="1"/>
</dbReference>
<proteinExistence type="inferred from homology"/>
<sequence>MAKKIIFTGGGTMGHVTLNLKLIPVAQKSGITPIYIGSKKGLEKDFIKKETGIKYCSISSGKLRRYLSFENLKDIFKVIKGIFDAYKILKKEKPDVVFSKGGFVTVPVVIASKLLNIKTVIHESDYTPGLANKVASKFASKIYTTFEETTDYLPDSKTEYIGTIKEDSLSNGDSEKAYELTGFEKNEKPTILITGGSTGSLFINQFIWDNIDALLSQFNIIHLTGKNKVNKNLTHIDQYKQFDYVTTEFSHLLALSDIVISRAGSNMIFELLSLNKLMLLIPLSKEKSRGDQLLNAKHFQKHGYAEMIEEEALDLQNLLDRLELLSSHSSRYIDSMNKDHKQIEPEDLLQKIMST</sequence>
<feature type="domain" description="Glycosyl transferase family 28 C-terminal" evidence="12">
    <location>
        <begin position="190"/>
        <end position="339"/>
    </location>
</feature>
<dbReference type="GO" id="GO:0051991">
    <property type="term" value="F:UDP-N-acetyl-D-glucosamine:N-acetylmuramoyl-L-alanyl-D-glutamyl-meso-2,6-diaminopimelyl-D-alanyl-D-alanine-diphosphoundecaprenol 4-beta-N-acetylglucosaminlytransferase activity"/>
    <property type="evidence" value="ECO:0007669"/>
    <property type="project" value="RHEA"/>
</dbReference>
<comment type="function">
    <text evidence="10">Cell wall formation. Catalyzes the transfer of a GlcNAc subunit on undecaprenyl-pyrophosphoryl-MurNAc-pentapeptide (lipid intermediate I) to form undecaprenyl-pyrophosphoryl-MurNAc-(pentapeptide)GlcNAc (lipid intermediate II).</text>
</comment>
<dbReference type="GO" id="GO:0071555">
    <property type="term" value="P:cell wall organization"/>
    <property type="evidence" value="ECO:0007669"/>
    <property type="project" value="UniProtKB-KW"/>
</dbReference>
<dbReference type="GO" id="GO:0005886">
    <property type="term" value="C:plasma membrane"/>
    <property type="evidence" value="ECO:0007669"/>
    <property type="project" value="UniProtKB-SubCell"/>
</dbReference>
<protein>
    <recommendedName>
        <fullName evidence="10">UDP-N-acetylglucosamine--N-acetylmuramyl-(pentapeptide) pyrophosphoryl-undecaprenol N-acetylglucosamine transferase</fullName>
        <ecNumber evidence="10">2.4.1.227</ecNumber>
    </recommendedName>
    <alternativeName>
        <fullName evidence="10">Undecaprenyl-PP-MurNAc-pentapeptide-UDPGlcNAc GlcNAc transferase</fullName>
    </alternativeName>
</protein>
<dbReference type="Pfam" id="PF03033">
    <property type="entry name" value="Glyco_transf_28"/>
    <property type="match status" value="1"/>
</dbReference>
<dbReference type="EC" id="2.4.1.227" evidence="10"/>
<dbReference type="RefSeq" id="WP_123807486.1">
    <property type="nucleotide sequence ID" value="NZ_RKRK01000002.1"/>
</dbReference>
<evidence type="ECO:0000256" key="6">
    <source>
        <dbReference type="ARBA" id="ARBA00022984"/>
    </source>
</evidence>
<reference evidence="13 14" key="1">
    <citation type="submission" date="2018-11" db="EMBL/GenBank/DDBJ databases">
        <title>Genomic Encyclopedia of Type Strains, Phase IV (KMG-IV): sequencing the most valuable type-strain genomes for metagenomic binning, comparative biology and taxonomic classification.</title>
        <authorList>
            <person name="Goeker M."/>
        </authorList>
    </citation>
    <scope>NUCLEOTIDE SEQUENCE [LARGE SCALE GENOMIC DNA]</scope>
    <source>
        <strain evidence="13 14">DSM 29158</strain>
    </source>
</reference>
<keyword evidence="5 10" id="KW-0133">Cell shape</keyword>
<keyword evidence="14" id="KW-1185">Reference proteome</keyword>
<evidence type="ECO:0000256" key="4">
    <source>
        <dbReference type="ARBA" id="ARBA00022679"/>
    </source>
</evidence>
<dbReference type="EMBL" id="RKRK01000002">
    <property type="protein sequence ID" value="RPF57981.1"/>
    <property type="molecule type" value="Genomic_DNA"/>
</dbReference>
<keyword evidence="9 10" id="KW-0961">Cell wall biogenesis/degradation</keyword>
<accession>A0A3N5CJM8</accession>
<feature type="binding site" evidence="10">
    <location>
        <position position="197"/>
    </location>
    <ligand>
        <name>UDP-N-acetyl-alpha-D-glucosamine</name>
        <dbReference type="ChEBI" id="CHEBI:57705"/>
    </ligand>
</feature>
<evidence type="ECO:0000256" key="3">
    <source>
        <dbReference type="ARBA" id="ARBA00022676"/>
    </source>
</evidence>
<evidence type="ECO:0000256" key="1">
    <source>
        <dbReference type="ARBA" id="ARBA00022475"/>
    </source>
</evidence>
<dbReference type="SUPFAM" id="SSF53756">
    <property type="entry name" value="UDP-Glycosyltransferase/glycogen phosphorylase"/>
    <property type="match status" value="1"/>
</dbReference>
<dbReference type="InterPro" id="IPR004276">
    <property type="entry name" value="GlycoTrans_28_N"/>
</dbReference>
<dbReference type="UniPathway" id="UPA00219"/>
<gene>
    <name evidence="10" type="primary">murG</name>
    <name evidence="13" type="ORF">EDD62_0618</name>
</gene>
<dbReference type="GO" id="GO:0008360">
    <property type="term" value="P:regulation of cell shape"/>
    <property type="evidence" value="ECO:0007669"/>
    <property type="project" value="UniProtKB-KW"/>
</dbReference>
<keyword evidence="7 10" id="KW-0472">Membrane</keyword>
<evidence type="ECO:0000259" key="11">
    <source>
        <dbReference type="Pfam" id="PF03033"/>
    </source>
</evidence>
<evidence type="ECO:0000256" key="5">
    <source>
        <dbReference type="ARBA" id="ARBA00022960"/>
    </source>
</evidence>
<dbReference type="GO" id="GO:0005975">
    <property type="term" value="P:carbohydrate metabolic process"/>
    <property type="evidence" value="ECO:0007669"/>
    <property type="project" value="InterPro"/>
</dbReference>
<keyword evidence="8 10" id="KW-0131">Cell cycle</keyword>
<dbReference type="Proteomes" id="UP000277108">
    <property type="component" value="Unassembled WGS sequence"/>
</dbReference>
<evidence type="ECO:0000256" key="2">
    <source>
        <dbReference type="ARBA" id="ARBA00022618"/>
    </source>
</evidence>
<comment type="caution">
    <text evidence="10">Lacks conserved residue(s) required for the propagation of feature annotation.</text>
</comment>
<comment type="subcellular location">
    <subcellularLocation>
        <location evidence="10">Cell membrane</location>
        <topology evidence="10">Peripheral membrane protein</topology>
        <orientation evidence="10">Cytoplasmic side</orientation>
    </subcellularLocation>
</comment>
<dbReference type="AlphaFoldDB" id="A0A3N5CJM8"/>
<dbReference type="PANTHER" id="PTHR21015:SF27">
    <property type="entry name" value="UDP-N-ACETYLGLUCOSAMINE--N-ACETYLMURAMYL-(PENTAPEPTIDE) PYROPHOSPHORYL-UNDECAPRENOL N-ACETYLGLUCOSAMINE TRANSFERASE"/>
    <property type="match status" value="1"/>
</dbReference>
<evidence type="ECO:0000256" key="8">
    <source>
        <dbReference type="ARBA" id="ARBA00023306"/>
    </source>
</evidence>
<comment type="pathway">
    <text evidence="10">Cell wall biogenesis; peptidoglycan biosynthesis.</text>
</comment>
<dbReference type="NCBIfam" id="NF009102">
    <property type="entry name" value="PRK12446.1"/>
    <property type="match status" value="1"/>
</dbReference>
<keyword evidence="3 10" id="KW-0328">Glycosyltransferase</keyword>
<evidence type="ECO:0000313" key="13">
    <source>
        <dbReference type="EMBL" id="RPF57981.1"/>
    </source>
</evidence>
<evidence type="ECO:0000259" key="12">
    <source>
        <dbReference type="Pfam" id="PF04101"/>
    </source>
</evidence>
<evidence type="ECO:0000256" key="9">
    <source>
        <dbReference type="ARBA" id="ARBA00023316"/>
    </source>
</evidence>
<evidence type="ECO:0000256" key="10">
    <source>
        <dbReference type="HAMAP-Rule" id="MF_00033"/>
    </source>
</evidence>
<dbReference type="InterPro" id="IPR007235">
    <property type="entry name" value="Glyco_trans_28_C"/>
</dbReference>
<comment type="caution">
    <text evidence="13">The sequence shown here is derived from an EMBL/GenBank/DDBJ whole genome shotgun (WGS) entry which is preliminary data.</text>
</comment>
<keyword evidence="2 10" id="KW-0132">Cell division</keyword>
<dbReference type="Pfam" id="PF04101">
    <property type="entry name" value="Glyco_tran_28_C"/>
    <property type="match status" value="1"/>
</dbReference>
<dbReference type="PANTHER" id="PTHR21015">
    <property type="entry name" value="UDP-N-ACETYLGLUCOSAMINE--N-ACETYLMURAMYL-(PENTAPEPTIDE) PYROPHOSPHORYL-UNDECAPRENOL N-ACETYLGLUCOSAMINE TRANSFERASE 1"/>
    <property type="match status" value="1"/>
</dbReference>
<dbReference type="Gene3D" id="3.40.50.2000">
    <property type="entry name" value="Glycogen Phosphorylase B"/>
    <property type="match status" value="2"/>
</dbReference>
<dbReference type="InterPro" id="IPR006009">
    <property type="entry name" value="GlcNAc_MurG"/>
</dbReference>
<keyword evidence="4 10" id="KW-0808">Transferase</keyword>
<dbReference type="OrthoDB" id="9808936at2"/>
<dbReference type="GO" id="GO:0051301">
    <property type="term" value="P:cell division"/>
    <property type="evidence" value="ECO:0007669"/>
    <property type="project" value="UniProtKB-KW"/>
</dbReference>
<evidence type="ECO:0000313" key="14">
    <source>
        <dbReference type="Proteomes" id="UP000277108"/>
    </source>
</evidence>
<evidence type="ECO:0000256" key="7">
    <source>
        <dbReference type="ARBA" id="ARBA00023136"/>
    </source>
</evidence>
<name>A0A3N5CJM8_9BACL</name>
<comment type="similarity">
    <text evidence="10">Belongs to the glycosyltransferase 28 family. MurG subfamily.</text>
</comment>
<comment type="catalytic activity">
    <reaction evidence="10">
        <text>di-trans,octa-cis-undecaprenyl diphospho-N-acetyl-alpha-D-muramoyl-L-alanyl-D-glutamyl-meso-2,6-diaminopimeloyl-D-alanyl-D-alanine + UDP-N-acetyl-alpha-D-glucosamine = di-trans,octa-cis-undecaprenyl diphospho-[N-acetyl-alpha-D-glucosaminyl-(1-&gt;4)]-N-acetyl-alpha-D-muramoyl-L-alanyl-D-glutamyl-meso-2,6-diaminopimeloyl-D-alanyl-D-alanine + UDP + H(+)</text>
        <dbReference type="Rhea" id="RHEA:31227"/>
        <dbReference type="ChEBI" id="CHEBI:15378"/>
        <dbReference type="ChEBI" id="CHEBI:57705"/>
        <dbReference type="ChEBI" id="CHEBI:58223"/>
        <dbReference type="ChEBI" id="CHEBI:61387"/>
        <dbReference type="ChEBI" id="CHEBI:61388"/>
        <dbReference type="EC" id="2.4.1.227"/>
    </reaction>
</comment>
<dbReference type="GO" id="GO:0009252">
    <property type="term" value="P:peptidoglycan biosynthetic process"/>
    <property type="evidence" value="ECO:0007669"/>
    <property type="project" value="UniProtKB-UniRule"/>
</dbReference>
<keyword evidence="6 10" id="KW-0573">Peptidoglycan synthesis</keyword>
<feature type="domain" description="Glycosyltransferase family 28 N-terminal" evidence="11">
    <location>
        <begin position="5"/>
        <end position="144"/>
    </location>
</feature>
<dbReference type="HAMAP" id="MF_00033">
    <property type="entry name" value="MurG"/>
    <property type="match status" value="1"/>
</dbReference>
<feature type="binding site" evidence="10">
    <location>
        <position position="292"/>
    </location>
    <ligand>
        <name>UDP-N-acetyl-alpha-D-glucosamine</name>
        <dbReference type="ChEBI" id="CHEBI:57705"/>
    </ligand>
</feature>
<dbReference type="GO" id="GO:0050511">
    <property type="term" value="F:undecaprenyldiphospho-muramoylpentapeptide beta-N-acetylglucosaminyltransferase activity"/>
    <property type="evidence" value="ECO:0007669"/>
    <property type="project" value="UniProtKB-UniRule"/>
</dbReference>